<dbReference type="STRING" id="197479.BFW38_04145"/>
<accession>A0A1E2V7N1</accession>
<organism evidence="4 5">
    <name type="scientific">Terasakiispira papahanaumokuakeensis</name>
    <dbReference type="NCBI Taxonomy" id="197479"/>
    <lineage>
        <taxon>Bacteria</taxon>
        <taxon>Pseudomonadati</taxon>
        <taxon>Pseudomonadota</taxon>
        <taxon>Gammaproteobacteria</taxon>
        <taxon>Oceanospirillales</taxon>
        <taxon>Terasakiispira</taxon>
    </lineage>
</organism>
<dbReference type="OrthoDB" id="8453275at2"/>
<dbReference type="RefSeq" id="WP_068997257.1">
    <property type="nucleotide sequence ID" value="NZ_MDTQ01000001.1"/>
</dbReference>
<dbReference type="Proteomes" id="UP000094291">
    <property type="component" value="Unassembled WGS sequence"/>
</dbReference>
<name>A0A1E2V7N1_9GAMM</name>
<dbReference type="Pfam" id="PF00023">
    <property type="entry name" value="Ank"/>
    <property type="match status" value="1"/>
</dbReference>
<dbReference type="PROSITE" id="PS50297">
    <property type="entry name" value="ANK_REP_REGION"/>
    <property type="match status" value="2"/>
</dbReference>
<keyword evidence="5" id="KW-1185">Reference proteome</keyword>
<dbReference type="AlphaFoldDB" id="A0A1E2V7N1"/>
<evidence type="ECO:0000256" key="2">
    <source>
        <dbReference type="ARBA" id="ARBA00023043"/>
    </source>
</evidence>
<dbReference type="InterPro" id="IPR002110">
    <property type="entry name" value="Ankyrin_rpt"/>
</dbReference>
<evidence type="ECO:0000313" key="4">
    <source>
        <dbReference type="EMBL" id="ODC02862.1"/>
    </source>
</evidence>
<keyword evidence="1" id="KW-0677">Repeat</keyword>
<dbReference type="Gene3D" id="1.25.40.20">
    <property type="entry name" value="Ankyrin repeat-containing domain"/>
    <property type="match status" value="2"/>
</dbReference>
<gene>
    <name evidence="4" type="ORF">BFW38_04145</name>
</gene>
<feature type="repeat" description="ANK" evidence="3">
    <location>
        <begin position="102"/>
        <end position="134"/>
    </location>
</feature>
<reference evidence="4 5" key="1">
    <citation type="submission" date="2016-08" db="EMBL/GenBank/DDBJ databases">
        <authorList>
            <person name="Seilhamer J.J."/>
        </authorList>
    </citation>
    <scope>NUCLEOTIDE SEQUENCE [LARGE SCALE GENOMIC DNA]</scope>
    <source>
        <strain evidence="4 5">PH27A</strain>
    </source>
</reference>
<proteinExistence type="predicted"/>
<keyword evidence="2 3" id="KW-0040">ANK repeat</keyword>
<sequence>MSRLRWQPVGLIVVVLMLWACSDARSLEVENMSSKQAEALLAEAIQEGDQARMEQLIQAGVDVNATNKAGTSMLMWAFFSQRLPEFKRLLAEGADPTIQDDNGKTVIHYAAALNSIDYLEVLLAEGVPVDIESELGATPLFEAIGDNPRRVDLLLQHGADVNHQDVMGNTPLHIAAAVNDYDSLLKLLHRGADPRLKNKQGATFQNALATGPAEEVYTQKGQQQRNTFRQWLRDHDVEVTF</sequence>
<protein>
    <submittedName>
        <fullName evidence="4">Uncharacterized protein</fullName>
    </submittedName>
</protein>
<evidence type="ECO:0000313" key="5">
    <source>
        <dbReference type="Proteomes" id="UP000094291"/>
    </source>
</evidence>
<dbReference type="EMBL" id="MDTQ01000001">
    <property type="protein sequence ID" value="ODC02862.1"/>
    <property type="molecule type" value="Genomic_DNA"/>
</dbReference>
<dbReference type="PANTHER" id="PTHR24171">
    <property type="entry name" value="ANKYRIN REPEAT DOMAIN-CONTAINING PROTEIN 39-RELATED"/>
    <property type="match status" value="1"/>
</dbReference>
<feature type="repeat" description="ANK" evidence="3">
    <location>
        <begin position="167"/>
        <end position="199"/>
    </location>
</feature>
<dbReference type="PRINTS" id="PR01415">
    <property type="entry name" value="ANKYRIN"/>
</dbReference>
<dbReference type="InterPro" id="IPR036770">
    <property type="entry name" value="Ankyrin_rpt-contain_sf"/>
</dbReference>
<dbReference type="SUPFAM" id="SSF48403">
    <property type="entry name" value="Ankyrin repeat"/>
    <property type="match status" value="1"/>
</dbReference>
<evidence type="ECO:0000256" key="1">
    <source>
        <dbReference type="ARBA" id="ARBA00022737"/>
    </source>
</evidence>
<comment type="caution">
    <text evidence="4">The sequence shown here is derived from an EMBL/GenBank/DDBJ whole genome shotgun (WGS) entry which is preliminary data.</text>
</comment>
<dbReference type="SMART" id="SM00248">
    <property type="entry name" value="ANK"/>
    <property type="match status" value="5"/>
</dbReference>
<dbReference type="PROSITE" id="PS50088">
    <property type="entry name" value="ANK_REPEAT"/>
    <property type="match status" value="2"/>
</dbReference>
<evidence type="ECO:0000256" key="3">
    <source>
        <dbReference type="PROSITE-ProRule" id="PRU00023"/>
    </source>
</evidence>
<dbReference type="Pfam" id="PF12796">
    <property type="entry name" value="Ank_2"/>
    <property type="match status" value="1"/>
</dbReference>